<dbReference type="EMBL" id="CAWUFR010000558">
    <property type="protein sequence ID" value="CAK6979200.1"/>
    <property type="molecule type" value="Genomic_DNA"/>
</dbReference>
<evidence type="ECO:0000256" key="2">
    <source>
        <dbReference type="ARBA" id="ARBA00010241"/>
    </source>
</evidence>
<evidence type="ECO:0000256" key="6">
    <source>
        <dbReference type="SAM" id="Phobius"/>
    </source>
</evidence>
<keyword evidence="3 6" id="KW-0812">Transmembrane</keyword>
<feature type="transmembrane region" description="Helical" evidence="6">
    <location>
        <begin position="111"/>
        <end position="135"/>
    </location>
</feature>
<proteinExistence type="inferred from homology"/>
<name>A0AAV1Q6K6_SCOSC</name>
<evidence type="ECO:0000256" key="3">
    <source>
        <dbReference type="ARBA" id="ARBA00022692"/>
    </source>
</evidence>
<keyword evidence="10" id="KW-1185">Reference proteome</keyword>
<reference evidence="9 10" key="1">
    <citation type="submission" date="2024-01" db="EMBL/GenBank/DDBJ databases">
        <authorList>
            <person name="Alioto T."/>
            <person name="Alioto T."/>
            <person name="Gomez Garrido J."/>
        </authorList>
    </citation>
    <scope>NUCLEOTIDE SEQUENCE [LARGE SCALE GENOMIC DNA]</scope>
</reference>
<feature type="domain" description="Syndecan/Neurexin" evidence="8">
    <location>
        <begin position="104"/>
        <end position="155"/>
    </location>
</feature>
<evidence type="ECO:0000259" key="8">
    <source>
        <dbReference type="Pfam" id="PF01034"/>
    </source>
</evidence>
<gene>
    <name evidence="9" type="ORF">FSCOSCO3_A015184</name>
</gene>
<keyword evidence="4 6" id="KW-1133">Transmembrane helix</keyword>
<organism evidence="9 10">
    <name type="scientific">Scomber scombrus</name>
    <name type="common">Atlantic mackerel</name>
    <name type="synonym">Scomber vernalis</name>
    <dbReference type="NCBI Taxonomy" id="13677"/>
    <lineage>
        <taxon>Eukaryota</taxon>
        <taxon>Metazoa</taxon>
        <taxon>Chordata</taxon>
        <taxon>Craniata</taxon>
        <taxon>Vertebrata</taxon>
        <taxon>Euteleostomi</taxon>
        <taxon>Actinopterygii</taxon>
        <taxon>Neopterygii</taxon>
        <taxon>Teleostei</taxon>
        <taxon>Neoteleostei</taxon>
        <taxon>Acanthomorphata</taxon>
        <taxon>Pelagiaria</taxon>
        <taxon>Scombriformes</taxon>
        <taxon>Scombridae</taxon>
        <taxon>Scomber</taxon>
    </lineage>
</organism>
<keyword evidence="5 6" id="KW-0472">Membrane</keyword>
<dbReference type="Pfam" id="PF01034">
    <property type="entry name" value="Syndecan"/>
    <property type="match status" value="1"/>
</dbReference>
<evidence type="ECO:0000256" key="4">
    <source>
        <dbReference type="ARBA" id="ARBA00022989"/>
    </source>
</evidence>
<comment type="subcellular location">
    <subcellularLocation>
        <location evidence="1">Membrane</location>
        <topology evidence="1">Single-pass type I membrane protein</topology>
    </subcellularLocation>
</comment>
<feature type="chain" id="PRO_5043886485" evidence="7">
    <location>
        <begin position="22"/>
        <end position="156"/>
    </location>
</feature>
<dbReference type="AlphaFoldDB" id="A0AAV1Q6K6"/>
<keyword evidence="7" id="KW-0732">Signal</keyword>
<evidence type="ECO:0000313" key="10">
    <source>
        <dbReference type="Proteomes" id="UP001314229"/>
    </source>
</evidence>
<comment type="caution">
    <text evidence="9">The sequence shown here is derived from an EMBL/GenBank/DDBJ whole genome shotgun (WGS) entry which is preliminary data.</text>
</comment>
<evidence type="ECO:0000256" key="7">
    <source>
        <dbReference type="SAM" id="SignalP"/>
    </source>
</evidence>
<evidence type="ECO:0000313" key="9">
    <source>
        <dbReference type="EMBL" id="CAK6979200.1"/>
    </source>
</evidence>
<evidence type="ECO:0000256" key="5">
    <source>
        <dbReference type="ARBA" id="ARBA00023136"/>
    </source>
</evidence>
<protein>
    <submittedName>
        <fullName evidence="9">Syndecan-3-like isoform X1</fullName>
    </submittedName>
</protein>
<feature type="signal peptide" evidence="7">
    <location>
        <begin position="1"/>
        <end position="21"/>
    </location>
</feature>
<dbReference type="InterPro" id="IPR027789">
    <property type="entry name" value="Syndecan/Neurexin_dom"/>
</dbReference>
<comment type="similarity">
    <text evidence="2">Belongs to the neurexin family.</text>
</comment>
<sequence>MRIFLTAFLFVVLGFMCPVHMSFPALKEDSEGSGYDLETSGSGDWSDQGTINKIKDHPNSKDVLVFGGGTKNTLNDHSELPFDSEDWLVKHSGSGYVFLPNGKSFLENKEIVAGIIAGGVIGVAAAAAVGAILIYNWQKKDGGYILGQQTASGDYH</sequence>
<dbReference type="Proteomes" id="UP001314229">
    <property type="component" value="Unassembled WGS sequence"/>
</dbReference>
<evidence type="ECO:0000256" key="1">
    <source>
        <dbReference type="ARBA" id="ARBA00004479"/>
    </source>
</evidence>
<accession>A0AAV1Q6K6</accession>
<dbReference type="GO" id="GO:0016020">
    <property type="term" value="C:membrane"/>
    <property type="evidence" value="ECO:0007669"/>
    <property type="project" value="UniProtKB-SubCell"/>
</dbReference>